<keyword evidence="4" id="KW-1185">Reference proteome</keyword>
<dbReference type="GO" id="GO:0006508">
    <property type="term" value="P:proteolysis"/>
    <property type="evidence" value="ECO:0007669"/>
    <property type="project" value="InterPro"/>
</dbReference>
<dbReference type="GeneID" id="112540739"/>
<reference evidence="5" key="1">
    <citation type="submission" date="2025-08" db="UniProtKB">
        <authorList>
            <consortium name="RefSeq"/>
        </authorList>
    </citation>
    <scope>IDENTIFICATION</scope>
    <source>
        <tissue evidence="5">Liver</tissue>
    </source>
</reference>
<protein>
    <submittedName>
        <fullName evidence="5">Endochitinase A-like</fullName>
    </submittedName>
</protein>
<dbReference type="RefSeq" id="XP_025023060.1">
    <property type="nucleotide sequence ID" value="XM_025167292.1"/>
</dbReference>
<dbReference type="InterPro" id="IPR043504">
    <property type="entry name" value="Peptidase_S1_PA_chymotrypsin"/>
</dbReference>
<feature type="compositionally biased region" description="Basic and acidic residues" evidence="2">
    <location>
        <begin position="10"/>
        <end position="22"/>
    </location>
</feature>
<evidence type="ECO:0000259" key="3">
    <source>
        <dbReference type="PROSITE" id="PS50240"/>
    </source>
</evidence>
<evidence type="ECO:0000313" key="5">
    <source>
        <dbReference type="RefSeq" id="XP_025023060.1"/>
    </source>
</evidence>
<organism evidence="4 5">
    <name type="scientific">Python bivittatus</name>
    <name type="common">Burmese python</name>
    <name type="synonym">Python molurus bivittatus</name>
    <dbReference type="NCBI Taxonomy" id="176946"/>
    <lineage>
        <taxon>Eukaryota</taxon>
        <taxon>Metazoa</taxon>
        <taxon>Chordata</taxon>
        <taxon>Craniata</taxon>
        <taxon>Vertebrata</taxon>
        <taxon>Euteleostomi</taxon>
        <taxon>Lepidosauria</taxon>
        <taxon>Squamata</taxon>
        <taxon>Bifurcata</taxon>
        <taxon>Unidentata</taxon>
        <taxon>Episquamata</taxon>
        <taxon>Toxicofera</taxon>
        <taxon>Serpentes</taxon>
        <taxon>Henophidia</taxon>
        <taxon>Pythonidae</taxon>
        <taxon>Python</taxon>
    </lineage>
</organism>
<feature type="compositionally biased region" description="Low complexity" evidence="2">
    <location>
        <begin position="297"/>
        <end position="331"/>
    </location>
</feature>
<feature type="region of interest" description="Disordered" evidence="2">
    <location>
        <begin position="1"/>
        <end position="22"/>
    </location>
</feature>
<dbReference type="SMART" id="SM00020">
    <property type="entry name" value="Tryp_SPc"/>
    <property type="match status" value="1"/>
</dbReference>
<feature type="domain" description="Peptidase S1" evidence="3">
    <location>
        <begin position="1"/>
        <end position="238"/>
    </location>
</feature>
<accession>A0A9F5MT46</accession>
<feature type="region of interest" description="Disordered" evidence="2">
    <location>
        <begin position="516"/>
        <end position="539"/>
    </location>
</feature>
<dbReference type="Pfam" id="PF00089">
    <property type="entry name" value="Trypsin"/>
    <property type="match status" value="1"/>
</dbReference>
<evidence type="ECO:0000256" key="1">
    <source>
        <dbReference type="ARBA" id="ARBA00023157"/>
    </source>
</evidence>
<evidence type="ECO:0000256" key="2">
    <source>
        <dbReference type="SAM" id="MobiDB-lite"/>
    </source>
</evidence>
<dbReference type="OMA" id="ECRIFER"/>
<dbReference type="Gene3D" id="2.40.10.10">
    <property type="entry name" value="Trypsin-like serine proteases"/>
    <property type="match status" value="1"/>
</dbReference>
<dbReference type="SUPFAM" id="SSF50494">
    <property type="entry name" value="Trypsin-like serine proteases"/>
    <property type="match status" value="1"/>
</dbReference>
<feature type="region of interest" description="Disordered" evidence="2">
    <location>
        <begin position="355"/>
        <end position="385"/>
    </location>
</feature>
<dbReference type="GO" id="GO:0004252">
    <property type="term" value="F:serine-type endopeptidase activity"/>
    <property type="evidence" value="ECO:0007669"/>
    <property type="project" value="InterPro"/>
</dbReference>
<dbReference type="InterPro" id="IPR009003">
    <property type="entry name" value="Peptidase_S1_PA"/>
</dbReference>
<sequence length="612" mass="65649">MVCGLQYSDPKPDKTDNLSAEHSEAPEAPWLVNIYGNGQRCQGIILSSLWVLTAANCFLLMNPSQVELTGSPGHFSTKTVSQFLLHRGFSSWNKAPNNDLGLILLGQPVNLRTNNTWPACIPQEEKPYNTQEECRIFERGQQGEWFLKETMVEALSISDCSKHWPDTTERRNLCVTKKESPKLTSCKVPVGSPVICQDPATWDWEVMGLVSQSLHNCTVPILASQLLSHLQWLKQVGALENPLQPEDKLPSAAGQQPVTLLKPPTVQTPSVALQVPVTLPVAEQTFKLPPPEAAITASLPQVQTTTTTTTQLPSTNLPSQEATTATTTASPPTKPPALETITITEATKLPPVETATTTTTQFPSSNLPSQEATTAATIAPPPTNPPALETITITEAPQLERTMTTIYSLTQTAEQLSVVSLTTKNSILYSSEIAKPAQEANNVILTTAHESSPITSASFSPTTEPQHAAPTSSGQLPQEASSIPGWSTTAGKASTKLSFTPQQQSSVTSITTLKSPSVTSSTTKKSSETMVATKPFSQTPEPQHVILTATGQPPQATSSIRGQSSVTAMQTLVAPTTRQSLQTSSTVIHHHLVILPPTSPRQSKPLSPPSTR</sequence>
<dbReference type="PROSITE" id="PS50240">
    <property type="entry name" value="TRYPSIN_DOM"/>
    <property type="match status" value="1"/>
</dbReference>
<dbReference type="Proteomes" id="UP000695026">
    <property type="component" value="Unplaced"/>
</dbReference>
<name>A0A9F5MT46_PYTBI</name>
<dbReference type="OrthoDB" id="6261922at2759"/>
<dbReference type="PANTHER" id="PTHR24250">
    <property type="entry name" value="CHYMOTRYPSIN-RELATED"/>
    <property type="match status" value="1"/>
</dbReference>
<dbReference type="AlphaFoldDB" id="A0A9F5MT46"/>
<feature type="region of interest" description="Disordered" evidence="2">
    <location>
        <begin position="453"/>
        <end position="489"/>
    </location>
</feature>
<feature type="region of interest" description="Disordered" evidence="2">
    <location>
        <begin position="297"/>
        <end position="336"/>
    </location>
</feature>
<feature type="compositionally biased region" description="Polar residues" evidence="2">
    <location>
        <begin position="361"/>
        <end position="371"/>
    </location>
</feature>
<dbReference type="KEGG" id="pbi:112540739"/>
<gene>
    <name evidence="5" type="primary">LOC112540739</name>
</gene>
<keyword evidence="1" id="KW-1015">Disulfide bond</keyword>
<evidence type="ECO:0000313" key="4">
    <source>
        <dbReference type="Proteomes" id="UP000695026"/>
    </source>
</evidence>
<dbReference type="InterPro" id="IPR001254">
    <property type="entry name" value="Trypsin_dom"/>
</dbReference>
<proteinExistence type="predicted"/>